<accession>A0ACC1SWC7</accession>
<dbReference type="Proteomes" id="UP001148629">
    <property type="component" value="Unassembled WGS sequence"/>
</dbReference>
<dbReference type="EMBL" id="JANRMS010000080">
    <property type="protein sequence ID" value="KAJ3547397.1"/>
    <property type="molecule type" value="Genomic_DNA"/>
</dbReference>
<evidence type="ECO:0000313" key="2">
    <source>
        <dbReference type="Proteomes" id="UP001148629"/>
    </source>
</evidence>
<organism evidence="1 2">
    <name type="scientific">Fusarium decemcellulare</name>
    <dbReference type="NCBI Taxonomy" id="57161"/>
    <lineage>
        <taxon>Eukaryota</taxon>
        <taxon>Fungi</taxon>
        <taxon>Dikarya</taxon>
        <taxon>Ascomycota</taxon>
        <taxon>Pezizomycotina</taxon>
        <taxon>Sordariomycetes</taxon>
        <taxon>Hypocreomycetidae</taxon>
        <taxon>Hypocreales</taxon>
        <taxon>Nectriaceae</taxon>
        <taxon>Fusarium</taxon>
        <taxon>Fusarium decemcellulare species complex</taxon>
    </lineage>
</organism>
<reference evidence="1" key="1">
    <citation type="submission" date="2022-08" db="EMBL/GenBank/DDBJ databases">
        <title>Genome Sequence of Fusarium decemcellulare.</title>
        <authorList>
            <person name="Buettner E."/>
        </authorList>
    </citation>
    <scope>NUCLEOTIDE SEQUENCE</scope>
    <source>
        <strain evidence="1">Babe19</strain>
    </source>
</reference>
<name>A0ACC1SWC7_9HYPO</name>
<evidence type="ECO:0000313" key="1">
    <source>
        <dbReference type="EMBL" id="KAJ3547397.1"/>
    </source>
</evidence>
<keyword evidence="2" id="KW-1185">Reference proteome</keyword>
<gene>
    <name evidence="1" type="ORF">NM208_g1529</name>
</gene>
<sequence length="580" mass="64704">MVRLTFVFSLLFLGVQVRLAAYAQKPNVVFILTDDQDKRLGSLDYLPRINEHLTNAGITFNHHYCTVSLCCPSRVSIWTGKHAHNHNVTDVVTPYGGYPKFISEGLNENWLPIWLKDAGYNSYYVGKLFNSHTIANYFLPFPNGFAGTEFILDPFQYQYRDPTFQRKWQLPKNYKGKYSTDLVAEKSLGFLEDAIAATKPFFLTIAPIAPHVEVNVTIDVLGLSYTLSNGPPVPAERHLGLFSNVQVPRTQNFNPDAPSGVSWIADLPKLNSTEVQRNDEFFRDRLRSLQSVDELVDEVITRLEEHGILNNTYIFFSSDNGYHVSQHRLQPGKKCGFEEDINVPLIVRGPGVPRGKTVEFATSHVDLAPTFLEILGIPMRDDFDGSPIPLTEGRIAALDAKEGVREHVQVEFWGKDNPNEWGGFESDSGFNNTYKSVRIISDTYDFYYSVWCTNEHELYDLTLNNLVARGAPTKKVGSVGVSTSILASRLDVLLFVLKGCKGEVCRNPWKFLLPAAGIPNLAEALEPKYDDFFNSVPGVSFSACVAGHVLAAEGPQWSGLSLKSAGTKSDGSDPDWAIMT</sequence>
<comment type="caution">
    <text evidence="1">The sequence shown here is derived from an EMBL/GenBank/DDBJ whole genome shotgun (WGS) entry which is preliminary data.</text>
</comment>
<protein>
    <submittedName>
        <fullName evidence="1">Uncharacterized protein</fullName>
    </submittedName>
</protein>
<proteinExistence type="predicted"/>